<dbReference type="InterPro" id="IPR016868">
    <property type="entry name" value="Phage_B3_Orf5"/>
</dbReference>
<dbReference type="Proteomes" id="UP000250086">
    <property type="component" value="Unassembled WGS sequence"/>
</dbReference>
<dbReference type="PIRSF" id="PIRSF028111">
    <property type="entry name" value="UCP028111"/>
    <property type="match status" value="1"/>
</dbReference>
<dbReference type="Pfam" id="PF10979">
    <property type="entry name" value="DUF2786"/>
    <property type="match status" value="1"/>
</dbReference>
<evidence type="ECO:0000313" key="3">
    <source>
        <dbReference type="EMBL" id="SPT70542.1"/>
    </source>
</evidence>
<proteinExistence type="predicted"/>
<dbReference type="Pfam" id="PF23771">
    <property type="entry name" value="DUF7168"/>
    <property type="match status" value="1"/>
</dbReference>
<dbReference type="RefSeq" id="WP_113744603.1">
    <property type="nucleotide sequence ID" value="NZ_UAPV01000001.1"/>
</dbReference>
<dbReference type="EMBL" id="UAPV01000001">
    <property type="protein sequence ID" value="SPT70542.1"/>
    <property type="molecule type" value="Genomic_DNA"/>
</dbReference>
<evidence type="ECO:0000259" key="1">
    <source>
        <dbReference type="Pfam" id="PF10979"/>
    </source>
</evidence>
<protein>
    <submittedName>
        <fullName evidence="3">Protein of uncharacterized function (DUF2786)</fullName>
    </submittedName>
</protein>
<organism evidence="3 4">
    <name type="scientific">Anaerobiospirillum thomasii</name>
    <dbReference type="NCBI Taxonomy" id="179995"/>
    <lineage>
        <taxon>Bacteria</taxon>
        <taxon>Pseudomonadati</taxon>
        <taxon>Pseudomonadota</taxon>
        <taxon>Gammaproteobacteria</taxon>
        <taxon>Aeromonadales</taxon>
        <taxon>Succinivibrionaceae</taxon>
        <taxon>Anaerobiospirillum</taxon>
    </lineage>
</organism>
<dbReference type="AlphaFoldDB" id="A0A2X0WVN7"/>
<dbReference type="InterPro" id="IPR024498">
    <property type="entry name" value="DUF2786"/>
</dbReference>
<keyword evidence="4" id="KW-1185">Reference proteome</keyword>
<reference evidence="3 4" key="1">
    <citation type="submission" date="2018-06" db="EMBL/GenBank/DDBJ databases">
        <authorList>
            <consortium name="Pathogen Informatics"/>
            <person name="Doyle S."/>
        </authorList>
    </citation>
    <scope>NUCLEOTIDE SEQUENCE [LARGE SCALE GENOMIC DNA]</scope>
    <source>
        <strain evidence="3 4">NCTC13093</strain>
    </source>
</reference>
<feature type="domain" description="DUF7168" evidence="2">
    <location>
        <begin position="61"/>
        <end position="134"/>
    </location>
</feature>
<accession>A0A2X0WVN7</accession>
<sequence length="276" mass="31491">MANKDILDKIQKLLALSKSTNPSEASIALNRAQKLMAEHNISSQDISLNSIDSQKYELKSYFRSKILIGTLASIICKAFGVDYFFNYVNSKPRGVTFVGNKDRMEIAIYTVTILQRQLEIERATYKKEHEPELKKRIDKAIAEHNATVKALLNHPIFNSAHDIMFDIFSDEDEIEKRITKKVKYAFNKELNLFLEGWLCSVNKKVIEFALSDNEAALISTYMKKNFNLTSTHSRKRNLSTAEIEAFKTGQIRGKDGFNLYSAVNGSEGNRLTFKDE</sequence>
<name>A0A2X0WVN7_9GAMM</name>
<gene>
    <name evidence="3" type="ORF">NCTC13093_01958</name>
</gene>
<feature type="domain" description="DUF2786" evidence="1">
    <location>
        <begin position="6"/>
        <end position="42"/>
    </location>
</feature>
<evidence type="ECO:0000259" key="2">
    <source>
        <dbReference type="Pfam" id="PF23771"/>
    </source>
</evidence>
<dbReference type="InterPro" id="IPR055592">
    <property type="entry name" value="DUF7168"/>
</dbReference>
<evidence type="ECO:0000313" key="4">
    <source>
        <dbReference type="Proteomes" id="UP000250086"/>
    </source>
</evidence>